<gene>
    <name evidence="9" type="ORF">J5N97_028760</name>
</gene>
<dbReference type="InterPro" id="IPR013087">
    <property type="entry name" value="Znf_C2H2_type"/>
</dbReference>
<evidence type="ECO:0000313" key="10">
    <source>
        <dbReference type="Proteomes" id="UP001085076"/>
    </source>
</evidence>
<evidence type="ECO:0000259" key="8">
    <source>
        <dbReference type="PROSITE" id="PS50157"/>
    </source>
</evidence>
<sequence length="194" mass="21933">MDEEMMVNGGEEREGKVVMRQRRLFICKHCDRKFASSHAFCGHQNSHRKERVAVKVASSQHDGSPPLLPATVPAYDSPIMRSSSRQSSFHLWNRRFQPYHHPLQARPRFIIPRPPGHPVPGSGPFGGYGPPLRNADAAADSMRSKLAGGPVMRQALYDLRFEELDKLRELAGTEAEKKGKEQEEEEELDLTLHL</sequence>
<comment type="caution">
    <text evidence="9">The sequence shown here is derived from an EMBL/GenBank/DDBJ whole genome shotgun (WGS) entry which is preliminary data.</text>
</comment>
<dbReference type="OrthoDB" id="772256at2759"/>
<keyword evidence="4" id="KW-0862">Zinc</keyword>
<evidence type="ECO:0000313" key="9">
    <source>
        <dbReference type="EMBL" id="KAJ0963638.1"/>
    </source>
</evidence>
<protein>
    <recommendedName>
        <fullName evidence="8">C2H2-type domain-containing protein</fullName>
    </recommendedName>
</protein>
<feature type="compositionally biased region" description="Acidic residues" evidence="7">
    <location>
        <begin position="182"/>
        <end position="194"/>
    </location>
</feature>
<dbReference type="Gene3D" id="3.30.160.60">
    <property type="entry name" value="Classic Zinc Finger"/>
    <property type="match status" value="1"/>
</dbReference>
<accession>A0A9D5C033</accession>
<feature type="region of interest" description="Disordered" evidence="7">
    <location>
        <begin position="173"/>
        <end position="194"/>
    </location>
</feature>
<evidence type="ECO:0000256" key="4">
    <source>
        <dbReference type="ARBA" id="ARBA00022833"/>
    </source>
</evidence>
<dbReference type="PANTHER" id="PTHR47287">
    <property type="entry name" value="C2H2 AND C2HC ZINC FINGERS SUPERFAMILY PROTEIN"/>
    <property type="match status" value="1"/>
</dbReference>
<evidence type="ECO:0000256" key="1">
    <source>
        <dbReference type="ARBA" id="ARBA00004123"/>
    </source>
</evidence>
<name>A0A9D5C033_9LILI</name>
<dbReference type="SUPFAM" id="SSF57667">
    <property type="entry name" value="beta-beta-alpha zinc fingers"/>
    <property type="match status" value="1"/>
</dbReference>
<feature type="domain" description="C2H2-type" evidence="8">
    <location>
        <begin position="25"/>
        <end position="52"/>
    </location>
</feature>
<reference evidence="9" key="2">
    <citation type="journal article" date="2022" name="Hortic Res">
        <title>The genome of Dioscorea zingiberensis sheds light on the biosynthesis, origin and evolution of the medicinally important diosgenin saponins.</title>
        <authorList>
            <person name="Li Y."/>
            <person name="Tan C."/>
            <person name="Li Z."/>
            <person name="Guo J."/>
            <person name="Li S."/>
            <person name="Chen X."/>
            <person name="Wang C."/>
            <person name="Dai X."/>
            <person name="Yang H."/>
            <person name="Song W."/>
            <person name="Hou L."/>
            <person name="Xu J."/>
            <person name="Tong Z."/>
            <person name="Xu A."/>
            <person name="Yuan X."/>
            <person name="Wang W."/>
            <person name="Yang Q."/>
            <person name="Chen L."/>
            <person name="Sun Z."/>
            <person name="Wang K."/>
            <person name="Pan B."/>
            <person name="Chen J."/>
            <person name="Bao Y."/>
            <person name="Liu F."/>
            <person name="Qi X."/>
            <person name="Gang D.R."/>
            <person name="Wen J."/>
            <person name="Li J."/>
        </authorList>
    </citation>
    <scope>NUCLEOTIDE SEQUENCE</scope>
    <source>
        <strain evidence="9">Dzin_1.0</strain>
    </source>
</reference>
<evidence type="ECO:0000256" key="5">
    <source>
        <dbReference type="ARBA" id="ARBA00023242"/>
    </source>
</evidence>
<dbReference type="PROSITE" id="PS50157">
    <property type="entry name" value="ZINC_FINGER_C2H2_2"/>
    <property type="match status" value="1"/>
</dbReference>
<dbReference type="InterPro" id="IPR036236">
    <property type="entry name" value="Znf_C2H2_sf"/>
</dbReference>
<evidence type="ECO:0000256" key="7">
    <source>
        <dbReference type="SAM" id="MobiDB-lite"/>
    </source>
</evidence>
<keyword evidence="3 6" id="KW-0863">Zinc-finger</keyword>
<reference evidence="9" key="1">
    <citation type="submission" date="2021-03" db="EMBL/GenBank/DDBJ databases">
        <authorList>
            <person name="Li Z."/>
            <person name="Yang C."/>
        </authorList>
    </citation>
    <scope>NUCLEOTIDE SEQUENCE</scope>
    <source>
        <strain evidence="9">Dzin_1.0</strain>
        <tissue evidence="9">Leaf</tissue>
    </source>
</reference>
<proteinExistence type="predicted"/>
<keyword evidence="5" id="KW-0539">Nucleus</keyword>
<keyword evidence="2" id="KW-0479">Metal-binding</keyword>
<dbReference type="PANTHER" id="PTHR47287:SF15">
    <property type="entry name" value="ZINC FINGER PROTEIN 3-LIKE"/>
    <property type="match status" value="1"/>
</dbReference>
<dbReference type="GO" id="GO:0008270">
    <property type="term" value="F:zinc ion binding"/>
    <property type="evidence" value="ECO:0007669"/>
    <property type="project" value="UniProtKB-KW"/>
</dbReference>
<dbReference type="PROSITE" id="PS00028">
    <property type="entry name" value="ZINC_FINGER_C2H2_1"/>
    <property type="match status" value="1"/>
</dbReference>
<evidence type="ECO:0000256" key="6">
    <source>
        <dbReference type="PROSITE-ProRule" id="PRU00042"/>
    </source>
</evidence>
<dbReference type="InterPro" id="IPR044246">
    <property type="entry name" value="ZFP3-like"/>
</dbReference>
<dbReference type="GO" id="GO:0009788">
    <property type="term" value="P:negative regulation of abscisic acid-activated signaling pathway"/>
    <property type="evidence" value="ECO:0007669"/>
    <property type="project" value="InterPro"/>
</dbReference>
<dbReference type="GO" id="GO:0005634">
    <property type="term" value="C:nucleus"/>
    <property type="evidence" value="ECO:0007669"/>
    <property type="project" value="UniProtKB-SubCell"/>
</dbReference>
<organism evidence="9 10">
    <name type="scientific">Dioscorea zingiberensis</name>
    <dbReference type="NCBI Taxonomy" id="325984"/>
    <lineage>
        <taxon>Eukaryota</taxon>
        <taxon>Viridiplantae</taxon>
        <taxon>Streptophyta</taxon>
        <taxon>Embryophyta</taxon>
        <taxon>Tracheophyta</taxon>
        <taxon>Spermatophyta</taxon>
        <taxon>Magnoliopsida</taxon>
        <taxon>Liliopsida</taxon>
        <taxon>Dioscoreales</taxon>
        <taxon>Dioscoreaceae</taxon>
        <taxon>Dioscorea</taxon>
    </lineage>
</organism>
<evidence type="ECO:0000256" key="3">
    <source>
        <dbReference type="ARBA" id="ARBA00022771"/>
    </source>
</evidence>
<dbReference type="Proteomes" id="UP001085076">
    <property type="component" value="Miscellaneous, Linkage group lg09"/>
</dbReference>
<keyword evidence="10" id="KW-1185">Reference proteome</keyword>
<comment type="subcellular location">
    <subcellularLocation>
        <location evidence="1">Nucleus</location>
    </subcellularLocation>
</comment>
<dbReference type="EMBL" id="JAGGNH010000009">
    <property type="protein sequence ID" value="KAJ0963638.1"/>
    <property type="molecule type" value="Genomic_DNA"/>
</dbReference>
<evidence type="ECO:0000256" key="2">
    <source>
        <dbReference type="ARBA" id="ARBA00022723"/>
    </source>
</evidence>
<dbReference type="AlphaFoldDB" id="A0A9D5C033"/>